<dbReference type="KEGG" id="vg:40078867"/>
<dbReference type="GeneID" id="40078867"/>
<proteinExistence type="predicted"/>
<evidence type="ECO:0000313" key="2">
    <source>
        <dbReference type="Proteomes" id="UP000222336"/>
    </source>
</evidence>
<keyword evidence="2" id="KW-1185">Reference proteome</keyword>
<dbReference type="RefSeq" id="YP_009602999.1">
    <property type="nucleotide sequence ID" value="NC_041947.1"/>
</dbReference>
<gene>
    <name evidence="1" type="primary">9</name>
    <name evidence="1" type="ORF">LAROYE_9</name>
</gene>
<dbReference type="EMBL" id="KU160654">
    <property type="protein sequence ID" value="ALY09536.1"/>
    <property type="molecule type" value="Genomic_DNA"/>
</dbReference>
<organism evidence="1 2">
    <name type="scientific">Arthrobacter phage Laroye</name>
    <dbReference type="NCBI Taxonomy" id="1772305"/>
    <lineage>
        <taxon>Viruses</taxon>
        <taxon>Duplodnaviria</taxon>
        <taxon>Heunggongvirae</taxon>
        <taxon>Uroviricota</taxon>
        <taxon>Caudoviricetes</taxon>
        <taxon>Laroyevirus</taxon>
        <taxon>Laroyevirus laroye</taxon>
    </lineage>
</organism>
<accession>A0A0U4B463</accession>
<sequence>MPRTAETPGHAIVGRASKLTLPKLKTLIQVLSGGNYVATACQFTNIGRSTFDGWRDRGVLEMERVKELPKADFAALLEKFEGSEKGSVEYMWSHCPAHFEAREWPYVVMAIHTDRARAVAEMRALGIVTSAFSDHWQAAAWFLERTRPDLYGNRGRLAVEGVEGGAPIQTKSVVSLDELESKLNGLL</sequence>
<name>A0A0U4B463_9CAUD</name>
<protein>
    <submittedName>
        <fullName evidence="1">HTH DNA binding domain protein</fullName>
    </submittedName>
</protein>
<evidence type="ECO:0000313" key="1">
    <source>
        <dbReference type="EMBL" id="ALY09536.1"/>
    </source>
</evidence>
<reference evidence="2" key="1">
    <citation type="submission" date="2015-11" db="EMBL/GenBank/DDBJ databases">
        <authorList>
            <person name="Dogans D."/>
            <person name="Schneider V.M."/>
            <person name="Bradley K.W."/>
            <person name="Asai D.J."/>
            <person name="Bowman C.A."/>
            <person name="Russell D.A."/>
            <person name="Pope W.H."/>
            <person name="Jacobs-Sera D."/>
            <person name="Hendrix R.W."/>
            <person name="Hatfull G.F."/>
        </authorList>
    </citation>
    <scope>NUCLEOTIDE SEQUENCE [LARGE SCALE GENOMIC DNA]</scope>
</reference>
<dbReference type="Proteomes" id="UP000222336">
    <property type="component" value="Segment"/>
</dbReference>